<sequence length="56" mass="6475">MALTDYAKNMQSNFELRREIERMFTELKRRSSAEATVVVQRLSNINRQTSAGRNVG</sequence>
<protein>
    <submittedName>
        <fullName evidence="1">Uncharacterized protein</fullName>
    </submittedName>
</protein>
<accession>D8JQ32</accession>
<dbReference type="KEGG" id="hdn:Hden_1546"/>
<dbReference type="AlphaFoldDB" id="D8JQ32"/>
<evidence type="ECO:0000313" key="2">
    <source>
        <dbReference type="EMBL" id="ADJ23358.1"/>
    </source>
</evidence>
<dbReference type="STRING" id="582899.Hden_0126"/>
<gene>
    <name evidence="1" type="ordered locus">Hden_0126</name>
    <name evidence="2" type="ordered locus">Hden_1546</name>
</gene>
<dbReference type="HOGENOM" id="CLU_3008169_0_0_5"/>
<reference evidence="3" key="2">
    <citation type="journal article" date="2011" name="J. Bacteriol.">
        <title>Genome sequences of eight morphologically diverse alphaproteobacteria.</title>
        <authorList>
            <consortium name="US DOE Joint Genome Institute"/>
            <person name="Brown P.J."/>
            <person name="Kysela D.T."/>
            <person name="Buechlein A."/>
            <person name="Hemmerich C."/>
            <person name="Brun Y.V."/>
        </authorList>
    </citation>
    <scope>NUCLEOTIDE SEQUENCE [LARGE SCALE GENOMIC DNA]</scope>
    <source>
        <strain evidence="3">ATCC 51888 / DSM 1869 / NCIB 11706 / TK 0415</strain>
    </source>
</reference>
<dbReference type="KEGG" id="hdn:Hden_0126"/>
<proteinExistence type="predicted"/>
<dbReference type="RefSeq" id="WP_013214172.1">
    <property type="nucleotide sequence ID" value="NC_014313.1"/>
</dbReference>
<dbReference type="EMBL" id="CP002083">
    <property type="protein sequence ID" value="ADJ21953.1"/>
    <property type="molecule type" value="Genomic_DNA"/>
</dbReference>
<evidence type="ECO:0000313" key="1">
    <source>
        <dbReference type="EMBL" id="ADJ21953.1"/>
    </source>
</evidence>
<dbReference type="Proteomes" id="UP000002033">
    <property type="component" value="Chromosome"/>
</dbReference>
<reference evidence="1" key="1">
    <citation type="submission" date="2010-06" db="EMBL/GenBank/DDBJ databases">
        <title>Complete sequence of Hyphomicrobium denitrificans ATCC 51888.</title>
        <authorList>
            <consortium name="US DOE Joint Genome Institute"/>
            <person name="Lucas S."/>
            <person name="Copeland A."/>
            <person name="Lapidus A."/>
            <person name="Cheng J.-F."/>
            <person name="Bruce D."/>
            <person name="Goodwin L."/>
            <person name="Pitluck S."/>
            <person name="Held B."/>
            <person name="Detter J.C."/>
            <person name="Han C."/>
            <person name="Tapia R."/>
            <person name="Land M."/>
            <person name="Hauser L."/>
            <person name="Kyrpides N."/>
            <person name="Ivanova N."/>
            <person name="Brown P.J.B."/>
            <person name="Brun Y.V."/>
            <person name="Woyke T."/>
        </authorList>
    </citation>
    <scope>NUCLEOTIDE SEQUENCE</scope>
    <source>
        <strain evidence="1">ATCC 51888</strain>
    </source>
</reference>
<name>D8JQ32_HYPDA</name>
<organism evidence="1 3">
    <name type="scientific">Hyphomicrobium denitrificans (strain ATCC 51888 / DSM 1869 / NCIMB 11706 / TK 0415)</name>
    <dbReference type="NCBI Taxonomy" id="582899"/>
    <lineage>
        <taxon>Bacteria</taxon>
        <taxon>Pseudomonadati</taxon>
        <taxon>Pseudomonadota</taxon>
        <taxon>Alphaproteobacteria</taxon>
        <taxon>Hyphomicrobiales</taxon>
        <taxon>Hyphomicrobiaceae</taxon>
        <taxon>Hyphomicrobium</taxon>
    </lineage>
</organism>
<keyword evidence="3" id="KW-1185">Reference proteome</keyword>
<evidence type="ECO:0000313" key="3">
    <source>
        <dbReference type="Proteomes" id="UP000002033"/>
    </source>
</evidence>
<dbReference type="EMBL" id="CP002083">
    <property type="protein sequence ID" value="ADJ23358.1"/>
    <property type="molecule type" value="Genomic_DNA"/>
</dbReference>